<dbReference type="EMBL" id="PDUG01000003">
    <property type="protein sequence ID" value="PIC40041.1"/>
    <property type="molecule type" value="Genomic_DNA"/>
</dbReference>
<dbReference type="AlphaFoldDB" id="A0A2G5UL10"/>
<organism evidence="1 2">
    <name type="scientific">Caenorhabditis nigoni</name>
    <dbReference type="NCBI Taxonomy" id="1611254"/>
    <lineage>
        <taxon>Eukaryota</taxon>
        <taxon>Metazoa</taxon>
        <taxon>Ecdysozoa</taxon>
        <taxon>Nematoda</taxon>
        <taxon>Chromadorea</taxon>
        <taxon>Rhabditida</taxon>
        <taxon>Rhabditina</taxon>
        <taxon>Rhabditomorpha</taxon>
        <taxon>Rhabditoidea</taxon>
        <taxon>Rhabditidae</taxon>
        <taxon>Peloderinae</taxon>
        <taxon>Caenorhabditis</taxon>
    </lineage>
</organism>
<keyword evidence="2" id="KW-1185">Reference proteome</keyword>
<name>A0A2G5UL10_9PELO</name>
<comment type="caution">
    <text evidence="1">The sequence shown here is derived from an EMBL/GenBank/DDBJ whole genome shotgun (WGS) entry which is preliminary data.</text>
</comment>
<accession>A0A2G5UL10</accession>
<evidence type="ECO:0000313" key="1">
    <source>
        <dbReference type="EMBL" id="PIC40041.1"/>
    </source>
</evidence>
<proteinExistence type="predicted"/>
<evidence type="ECO:0000313" key="2">
    <source>
        <dbReference type="Proteomes" id="UP000230233"/>
    </source>
</evidence>
<protein>
    <submittedName>
        <fullName evidence="1">Uncharacterized protein</fullName>
    </submittedName>
</protein>
<reference evidence="2" key="1">
    <citation type="submission" date="2017-10" db="EMBL/GenBank/DDBJ databases">
        <title>Rapid genome shrinkage in a self-fertile nematode reveals novel sperm competition proteins.</title>
        <authorList>
            <person name="Yin D."/>
            <person name="Schwarz E.M."/>
            <person name="Thomas C.G."/>
            <person name="Felde R.L."/>
            <person name="Korf I.F."/>
            <person name="Cutter A.D."/>
            <person name="Schartner C.M."/>
            <person name="Ralston E.J."/>
            <person name="Meyer B.J."/>
            <person name="Haag E.S."/>
        </authorList>
    </citation>
    <scope>NUCLEOTIDE SEQUENCE [LARGE SCALE GENOMIC DNA]</scope>
    <source>
        <strain evidence="2">JU1422</strain>
    </source>
</reference>
<dbReference type="Proteomes" id="UP000230233">
    <property type="component" value="Chromosome III"/>
</dbReference>
<sequence>MLKKEFGGFHQVGRPNTSLCHPDYVLKKVSLFPSSWTVDMLVYMSKFRFFQDDDFEKWYGVRKKDFICRRILF</sequence>
<gene>
    <name evidence="1" type="primary">Cnig_chr_III.g11525</name>
    <name evidence="1" type="ORF">B9Z55_011525</name>
</gene>